<feature type="domain" description="SWI/SNF and RSC complexes subunit Ssr4 C-terminal" evidence="2">
    <location>
        <begin position="174"/>
        <end position="206"/>
    </location>
</feature>
<protein>
    <recommendedName>
        <fullName evidence="2">SWI/SNF and RSC complexes subunit Ssr4 C-terminal domain-containing protein</fullName>
    </recommendedName>
</protein>
<gene>
    <name evidence="3" type="ORF">GGI25_004886</name>
</gene>
<feature type="compositionally biased region" description="Polar residues" evidence="1">
    <location>
        <begin position="1"/>
        <end position="10"/>
    </location>
</feature>
<reference evidence="3" key="1">
    <citation type="submission" date="2022-07" db="EMBL/GenBank/DDBJ databases">
        <title>Phylogenomic reconstructions and comparative analyses of Kickxellomycotina fungi.</title>
        <authorList>
            <person name="Reynolds N.K."/>
            <person name="Stajich J.E."/>
            <person name="Barry K."/>
            <person name="Grigoriev I.V."/>
            <person name="Crous P."/>
            <person name="Smith M.E."/>
        </authorList>
    </citation>
    <scope>NUCLEOTIDE SEQUENCE</scope>
    <source>
        <strain evidence="3">NRRL 3115</strain>
    </source>
</reference>
<evidence type="ECO:0000313" key="3">
    <source>
        <dbReference type="EMBL" id="KAJ2672905.1"/>
    </source>
</evidence>
<feature type="region of interest" description="Disordered" evidence="1">
    <location>
        <begin position="1"/>
        <end position="43"/>
    </location>
</feature>
<dbReference type="Pfam" id="PF20497">
    <property type="entry name" value="SWI-SNF_Ssr4_C"/>
    <property type="match status" value="1"/>
</dbReference>
<feature type="compositionally biased region" description="Polar residues" evidence="1">
    <location>
        <begin position="23"/>
        <end position="32"/>
    </location>
</feature>
<comment type="caution">
    <text evidence="3">The sequence shown here is derived from an EMBL/GenBank/DDBJ whole genome shotgun (WGS) entry which is preliminary data.</text>
</comment>
<dbReference type="OrthoDB" id="5321006at2759"/>
<organism evidence="3 4">
    <name type="scientific">Coemansia spiralis</name>
    <dbReference type="NCBI Taxonomy" id="417178"/>
    <lineage>
        <taxon>Eukaryota</taxon>
        <taxon>Fungi</taxon>
        <taxon>Fungi incertae sedis</taxon>
        <taxon>Zoopagomycota</taxon>
        <taxon>Kickxellomycotina</taxon>
        <taxon>Kickxellomycetes</taxon>
        <taxon>Kickxellales</taxon>
        <taxon>Kickxellaceae</taxon>
        <taxon>Coemansia</taxon>
    </lineage>
</organism>
<dbReference type="Proteomes" id="UP001151518">
    <property type="component" value="Unassembled WGS sequence"/>
</dbReference>
<dbReference type="EMBL" id="JANBTW010000074">
    <property type="protein sequence ID" value="KAJ2672905.1"/>
    <property type="molecule type" value="Genomic_DNA"/>
</dbReference>
<dbReference type="AlphaFoldDB" id="A0A9W8KWQ4"/>
<evidence type="ECO:0000256" key="1">
    <source>
        <dbReference type="SAM" id="MobiDB-lite"/>
    </source>
</evidence>
<name>A0A9W8KWQ4_9FUNG</name>
<proteinExistence type="predicted"/>
<evidence type="ECO:0000259" key="2">
    <source>
        <dbReference type="Pfam" id="PF20497"/>
    </source>
</evidence>
<feature type="region of interest" description="Disordered" evidence="1">
    <location>
        <begin position="141"/>
        <end position="164"/>
    </location>
</feature>
<sequence>MSGPPQQTPNRYMPNAQLMARPGQSSMMQLTPQQQQQQQQQQQMRPNMMQLRPGIPMTQQQLYMANRGVPGSVTPQQHAQYAQHMQQQMLQQHMNAQMRPGIVHPQIANVRPNIPQQQQQQFIHPGTASIAVAGVGVQGHQPHPSLVQPQTPTQQGRKRKGKAISDAVPIDDGAGSGDELDNLQPYSISLARYQNNHNLMSEVFIALPTSTINVPKPYYENLSADQLTQELDKSAVSFEESEKEHEGRIGALKREREEFSGLIKSLVESTPEQLDEIKRNLESHFAMEFVNSPYRTVERIPIDNIDGVEDAIYKQL</sequence>
<dbReference type="InterPro" id="IPR046464">
    <property type="entry name" value="SWI-SNF_Ssr4_C"/>
</dbReference>
<accession>A0A9W8KWQ4</accession>
<evidence type="ECO:0000313" key="4">
    <source>
        <dbReference type="Proteomes" id="UP001151518"/>
    </source>
</evidence>
<feature type="compositionally biased region" description="Low complexity" evidence="1">
    <location>
        <begin position="33"/>
        <end position="43"/>
    </location>
</feature>